<evidence type="ECO:0000256" key="6">
    <source>
        <dbReference type="ARBA" id="ARBA00023136"/>
    </source>
</evidence>
<sequence>MEEINQHFQQSDILKAVSALVAGILLGYERESKDKSAGLKTITIITVGSALFAILSQNYSGKGDSFSIAAGIISGIGFLGAGVIFKEGFTIYGLTTAGIIWVSAAIGMAIGFGEFYIAGLFLFVTMAIVFLTQTVGKQLIPANSTKALKIKINKEHAEKRFEIIDQIRKFTIYQSVVKTEKNADSDLTIDIDIHIRQKDVRKLEQYLYHNGNILSYSV</sequence>
<proteinExistence type="inferred from homology"/>
<evidence type="ECO:0000256" key="3">
    <source>
        <dbReference type="ARBA" id="ARBA00022475"/>
    </source>
</evidence>
<evidence type="ECO:0000313" key="9">
    <source>
        <dbReference type="EMBL" id="GGH01992.1"/>
    </source>
</evidence>
<dbReference type="EMBL" id="BMER01000006">
    <property type="protein sequence ID" value="GGH01992.1"/>
    <property type="molecule type" value="Genomic_DNA"/>
</dbReference>
<dbReference type="Proteomes" id="UP000660862">
    <property type="component" value="Unassembled WGS sequence"/>
</dbReference>
<name>A0A917I1R7_9SPHI</name>
<evidence type="ECO:0000313" key="10">
    <source>
        <dbReference type="Proteomes" id="UP000660862"/>
    </source>
</evidence>
<keyword evidence="5 7" id="KW-1133">Transmembrane helix</keyword>
<dbReference type="Pfam" id="PF02308">
    <property type="entry name" value="MgtC"/>
    <property type="match status" value="1"/>
</dbReference>
<keyword evidence="6 7" id="KW-0472">Membrane</keyword>
<feature type="transmembrane region" description="Helical" evidence="7">
    <location>
        <begin position="116"/>
        <end position="136"/>
    </location>
</feature>
<feature type="transmembrane region" description="Helical" evidence="7">
    <location>
        <begin position="91"/>
        <end position="110"/>
    </location>
</feature>
<keyword evidence="4 7" id="KW-0812">Transmembrane</keyword>
<dbReference type="RefSeq" id="WP_188508151.1">
    <property type="nucleotide sequence ID" value="NZ_BMER01000006.1"/>
</dbReference>
<reference evidence="9" key="1">
    <citation type="journal article" date="2014" name="Int. J. Syst. Evol. Microbiol.">
        <title>Complete genome sequence of Corynebacterium casei LMG S-19264T (=DSM 44701T), isolated from a smear-ripened cheese.</title>
        <authorList>
            <consortium name="US DOE Joint Genome Institute (JGI-PGF)"/>
            <person name="Walter F."/>
            <person name="Albersmeier A."/>
            <person name="Kalinowski J."/>
            <person name="Ruckert C."/>
        </authorList>
    </citation>
    <scope>NUCLEOTIDE SEQUENCE</scope>
    <source>
        <strain evidence="9">CGMCC 1.12195</strain>
    </source>
</reference>
<dbReference type="InterPro" id="IPR049177">
    <property type="entry name" value="MgtC_SapB_SrpB_YhiD_N"/>
</dbReference>
<evidence type="ECO:0000256" key="2">
    <source>
        <dbReference type="ARBA" id="ARBA00009298"/>
    </source>
</evidence>
<feature type="domain" description="MgtC/SapB/SrpB/YhiD N-terminal" evidence="8">
    <location>
        <begin position="18"/>
        <end position="135"/>
    </location>
</feature>
<comment type="similarity">
    <text evidence="2">Belongs to the MgtC/SapB family.</text>
</comment>
<evidence type="ECO:0000259" key="8">
    <source>
        <dbReference type="Pfam" id="PF02308"/>
    </source>
</evidence>
<evidence type="ECO:0000256" key="4">
    <source>
        <dbReference type="ARBA" id="ARBA00022692"/>
    </source>
</evidence>
<feature type="transmembrane region" description="Helical" evidence="7">
    <location>
        <begin position="65"/>
        <end position="84"/>
    </location>
</feature>
<evidence type="ECO:0000256" key="1">
    <source>
        <dbReference type="ARBA" id="ARBA00004651"/>
    </source>
</evidence>
<evidence type="ECO:0000256" key="5">
    <source>
        <dbReference type="ARBA" id="ARBA00022989"/>
    </source>
</evidence>
<reference evidence="9" key="2">
    <citation type="submission" date="2020-09" db="EMBL/GenBank/DDBJ databases">
        <authorList>
            <person name="Sun Q."/>
            <person name="Zhou Y."/>
        </authorList>
    </citation>
    <scope>NUCLEOTIDE SEQUENCE</scope>
    <source>
        <strain evidence="9">CGMCC 1.12195</strain>
    </source>
</reference>
<comment type="caution">
    <text evidence="9">The sequence shown here is derived from an EMBL/GenBank/DDBJ whole genome shotgun (WGS) entry which is preliminary data.</text>
</comment>
<evidence type="ECO:0000256" key="7">
    <source>
        <dbReference type="SAM" id="Phobius"/>
    </source>
</evidence>
<organism evidence="9 10">
    <name type="scientific">Parapedobacter pyrenivorans</name>
    <dbReference type="NCBI Taxonomy" id="1305674"/>
    <lineage>
        <taxon>Bacteria</taxon>
        <taxon>Pseudomonadati</taxon>
        <taxon>Bacteroidota</taxon>
        <taxon>Sphingobacteriia</taxon>
        <taxon>Sphingobacteriales</taxon>
        <taxon>Sphingobacteriaceae</taxon>
        <taxon>Parapedobacter</taxon>
    </lineage>
</organism>
<dbReference type="PANTHER" id="PTHR33778:SF1">
    <property type="entry name" value="MAGNESIUM TRANSPORTER YHID-RELATED"/>
    <property type="match status" value="1"/>
</dbReference>
<dbReference type="GO" id="GO:0005886">
    <property type="term" value="C:plasma membrane"/>
    <property type="evidence" value="ECO:0007669"/>
    <property type="project" value="UniProtKB-SubCell"/>
</dbReference>
<dbReference type="PRINTS" id="PR01837">
    <property type="entry name" value="MGTCSAPBPROT"/>
</dbReference>
<dbReference type="InterPro" id="IPR003416">
    <property type="entry name" value="MgtC/SapB/SrpB/YhiD_fam"/>
</dbReference>
<protein>
    <submittedName>
        <fullName evidence="9">Magnesium transporter</fullName>
    </submittedName>
</protein>
<dbReference type="AlphaFoldDB" id="A0A917I1R7"/>
<keyword evidence="10" id="KW-1185">Reference proteome</keyword>
<feature type="transmembrane region" description="Helical" evidence="7">
    <location>
        <begin position="41"/>
        <end position="59"/>
    </location>
</feature>
<comment type="subcellular location">
    <subcellularLocation>
        <location evidence="1">Cell membrane</location>
        <topology evidence="1">Multi-pass membrane protein</topology>
    </subcellularLocation>
</comment>
<accession>A0A917I1R7</accession>
<gene>
    <name evidence="9" type="primary">mgtC</name>
    <name evidence="9" type="ORF">GCM10007415_42660</name>
</gene>
<dbReference type="PANTHER" id="PTHR33778">
    <property type="entry name" value="PROTEIN MGTC"/>
    <property type="match status" value="1"/>
</dbReference>
<keyword evidence="3" id="KW-1003">Cell membrane</keyword>